<dbReference type="GO" id="GO:0006203">
    <property type="term" value="P:dGTP catabolic process"/>
    <property type="evidence" value="ECO:0007669"/>
    <property type="project" value="TreeGrafter"/>
</dbReference>
<dbReference type="GO" id="GO:0035539">
    <property type="term" value="F:8-oxo-7,8-dihydrodeoxyguanosine triphosphate pyrophosphatase activity"/>
    <property type="evidence" value="ECO:0007669"/>
    <property type="project" value="TreeGrafter"/>
</dbReference>
<dbReference type="OrthoDB" id="447842at2759"/>
<keyword evidence="1 3" id="KW-0378">Hydrolase</keyword>
<evidence type="ECO:0000259" key="2">
    <source>
        <dbReference type="PROSITE" id="PS51462"/>
    </source>
</evidence>
<name>A0A0L1IS10_ASPN3</name>
<dbReference type="EMBL" id="JNOM01000370">
    <property type="protein sequence ID" value="KNG82170.1"/>
    <property type="molecule type" value="Genomic_DNA"/>
</dbReference>
<dbReference type="Proteomes" id="UP000037505">
    <property type="component" value="Unassembled WGS sequence"/>
</dbReference>
<dbReference type="GO" id="GO:0005829">
    <property type="term" value="C:cytosol"/>
    <property type="evidence" value="ECO:0007669"/>
    <property type="project" value="TreeGrafter"/>
</dbReference>
<evidence type="ECO:0000313" key="4">
    <source>
        <dbReference type="Proteomes" id="UP000037505"/>
    </source>
</evidence>
<dbReference type="AlphaFoldDB" id="A0A0L1IS10"/>
<dbReference type="STRING" id="1509407.A0A0L1IS10"/>
<dbReference type="GeneID" id="26810084"/>
<comment type="caution">
    <text evidence="3">The sequence shown here is derived from an EMBL/GenBank/DDBJ whole genome shotgun (WGS) entry which is preliminary data.</text>
</comment>
<dbReference type="PANTHER" id="PTHR16099">
    <property type="entry name" value="8-OXO-DGTP DIPHOSPHATES NUDT15"/>
    <property type="match status" value="1"/>
</dbReference>
<keyword evidence="4" id="KW-1185">Reference proteome</keyword>
<dbReference type="Gene3D" id="3.90.79.10">
    <property type="entry name" value="Nucleoside Triphosphate Pyrophosphohydrolase"/>
    <property type="match status" value="1"/>
</dbReference>
<dbReference type="PANTHER" id="PTHR16099:SF5">
    <property type="entry name" value="NUCLEOTIDE TRIPHOSPHATE DIPHOSPHATASE NUDT15"/>
    <property type="match status" value="1"/>
</dbReference>
<dbReference type="InterPro" id="IPR020476">
    <property type="entry name" value="Nudix_hydrolase"/>
</dbReference>
<dbReference type="SUPFAM" id="SSF55811">
    <property type="entry name" value="Nudix"/>
    <property type="match status" value="1"/>
</dbReference>
<evidence type="ECO:0000313" key="3">
    <source>
        <dbReference type="EMBL" id="KNG82170.1"/>
    </source>
</evidence>
<dbReference type="InterPro" id="IPR015797">
    <property type="entry name" value="NUDIX_hydrolase-like_dom_sf"/>
</dbReference>
<dbReference type="FunFam" id="3.90.79.10:FF:000060">
    <property type="entry name" value="Nudix hydrolase 1"/>
    <property type="match status" value="1"/>
</dbReference>
<protein>
    <submittedName>
        <fullName evidence="3">Mutt/nudix hydrolase</fullName>
    </submittedName>
</protein>
<sequence>MSTINNLPVVRTGVNVFVFNDKGQFVLGRRMGSHGENTWGLPGGSMEFGEDFEECTGREVREETALEFSDLEFLTVTNDFFPEANKHYTTNFFAAKLEGDQKEPVLMEKDKCLGWKWFTWEEIEEHYKAPDAVKKDEKNKFEGQELFLPMLSLFRQRAGLHPLKAYEARLGETNKKPVIGLTSK</sequence>
<dbReference type="InterPro" id="IPR000086">
    <property type="entry name" value="NUDIX_hydrolase_dom"/>
</dbReference>
<dbReference type="CDD" id="cd04678">
    <property type="entry name" value="NUDIX_MTH2_Nudt15"/>
    <property type="match status" value="1"/>
</dbReference>
<dbReference type="PROSITE" id="PS51462">
    <property type="entry name" value="NUDIX"/>
    <property type="match status" value="1"/>
</dbReference>
<dbReference type="Pfam" id="PF00293">
    <property type="entry name" value="NUDIX"/>
    <property type="match status" value="1"/>
</dbReference>
<accession>A0A0L1IS10</accession>
<dbReference type="RefSeq" id="XP_015403093.1">
    <property type="nucleotide sequence ID" value="XM_015553536.1"/>
</dbReference>
<reference evidence="3 4" key="1">
    <citation type="submission" date="2014-06" db="EMBL/GenBank/DDBJ databases">
        <title>The Genome of the Aflatoxigenic Filamentous Fungus Aspergillus nomius.</title>
        <authorList>
            <person name="Moore M.G."/>
            <person name="Shannon B.M."/>
            <person name="Brian M.M."/>
        </authorList>
    </citation>
    <scope>NUCLEOTIDE SEQUENCE [LARGE SCALE GENOMIC DNA]</scope>
    <source>
        <strain evidence="3 4">NRRL 13137</strain>
    </source>
</reference>
<gene>
    <name evidence="3" type="ORF">ANOM_008280</name>
</gene>
<dbReference type="PRINTS" id="PR00502">
    <property type="entry name" value="NUDIXFAMILY"/>
</dbReference>
<proteinExistence type="predicted"/>
<organism evidence="3 4">
    <name type="scientific">Aspergillus nomiae NRRL (strain ATCC 15546 / NRRL 13137 / CBS 260.88 / M93)</name>
    <dbReference type="NCBI Taxonomy" id="1509407"/>
    <lineage>
        <taxon>Eukaryota</taxon>
        <taxon>Fungi</taxon>
        <taxon>Dikarya</taxon>
        <taxon>Ascomycota</taxon>
        <taxon>Pezizomycotina</taxon>
        <taxon>Eurotiomycetes</taxon>
        <taxon>Eurotiomycetidae</taxon>
        <taxon>Eurotiales</taxon>
        <taxon>Aspergillaceae</taxon>
        <taxon>Aspergillus</taxon>
        <taxon>Aspergillus subgen. Circumdati</taxon>
    </lineage>
</organism>
<feature type="domain" description="Nudix hydrolase" evidence="2">
    <location>
        <begin position="9"/>
        <end position="140"/>
    </location>
</feature>
<evidence type="ECO:0000256" key="1">
    <source>
        <dbReference type="ARBA" id="ARBA00022801"/>
    </source>
</evidence>